<evidence type="ECO:0008006" key="4">
    <source>
        <dbReference type="Google" id="ProtNLM"/>
    </source>
</evidence>
<proteinExistence type="predicted"/>
<dbReference type="InterPro" id="IPR018247">
    <property type="entry name" value="EF_Hand_1_Ca_BS"/>
</dbReference>
<evidence type="ECO:0000256" key="1">
    <source>
        <dbReference type="SAM" id="MobiDB-lite"/>
    </source>
</evidence>
<organism evidence="2 3">
    <name type="scientific">Gemmata massiliana</name>
    <dbReference type="NCBI Taxonomy" id="1210884"/>
    <lineage>
        <taxon>Bacteria</taxon>
        <taxon>Pseudomonadati</taxon>
        <taxon>Planctomycetota</taxon>
        <taxon>Planctomycetia</taxon>
        <taxon>Gemmatales</taxon>
        <taxon>Gemmataceae</taxon>
        <taxon>Gemmata</taxon>
    </lineage>
</organism>
<feature type="region of interest" description="Disordered" evidence="1">
    <location>
        <begin position="262"/>
        <end position="314"/>
    </location>
</feature>
<dbReference type="Proteomes" id="UP000464178">
    <property type="component" value="Chromosome"/>
</dbReference>
<keyword evidence="3" id="KW-1185">Reference proteome</keyword>
<dbReference type="EMBL" id="LR593886">
    <property type="protein sequence ID" value="VTR96176.1"/>
    <property type="molecule type" value="Genomic_DNA"/>
</dbReference>
<evidence type="ECO:0000313" key="2">
    <source>
        <dbReference type="EMBL" id="VTR96176.1"/>
    </source>
</evidence>
<protein>
    <recommendedName>
        <fullName evidence="4">EF-hand domain-containing protein</fullName>
    </recommendedName>
</protein>
<evidence type="ECO:0000313" key="3">
    <source>
        <dbReference type="Proteomes" id="UP000464178"/>
    </source>
</evidence>
<gene>
    <name evidence="2" type="ORF">SOIL9_15380</name>
</gene>
<accession>A0A6P2D6U4</accession>
<feature type="region of interest" description="Disordered" evidence="1">
    <location>
        <begin position="24"/>
        <end position="46"/>
    </location>
</feature>
<name>A0A6P2D6U4_9BACT</name>
<dbReference type="KEGG" id="gms:SOIL9_15380"/>
<dbReference type="PROSITE" id="PS00018">
    <property type="entry name" value="EF_HAND_1"/>
    <property type="match status" value="1"/>
</dbReference>
<reference evidence="2 3" key="1">
    <citation type="submission" date="2019-05" db="EMBL/GenBank/DDBJ databases">
        <authorList>
            <consortium name="Science for Life Laboratories"/>
        </authorList>
    </citation>
    <scope>NUCLEOTIDE SEQUENCE [LARGE SCALE GENOMIC DNA]</scope>
    <source>
        <strain evidence="2">Soil9</strain>
    </source>
</reference>
<dbReference type="AlphaFoldDB" id="A0A6P2D6U4"/>
<sequence>MSHLVPLVFAAGALALLQPPEVPAPRAVAPPSAGAEVAPHPRPAAPREALPRRHALVLCGHPGDAAHAKTFTETVGKLGEGLARTAGIPAERQYVVFGSEAPKGVPGATGPATKEAVAAAVADVRKKLRPEDGLWVIVLGHGHHDGRQAFWCLPGPDLSAAEFGKLFAEVTCREQVFVMTASLSGYFVNPLAKRDRVVIAATETDAETNETTFPAVFAQLLGTGLNATEHDFDKDGRLTLFDLYVAVAKEIAQNYAGADQVSTEHAQLDDDGDGVGHEVQGPFLPADQGGTPPGQKAKRPHRDGARAAQIPLAR</sequence>
<feature type="compositionally biased region" description="Low complexity" evidence="1">
    <location>
        <begin position="24"/>
        <end position="38"/>
    </location>
</feature>
<dbReference type="RefSeq" id="WP_162670498.1">
    <property type="nucleotide sequence ID" value="NZ_LR593886.1"/>
</dbReference>